<reference evidence="2" key="1">
    <citation type="submission" date="2023-07" db="EMBL/GenBank/DDBJ databases">
        <authorList>
            <person name="Yue Y."/>
        </authorList>
    </citation>
    <scope>NUCLEOTIDE SEQUENCE [LARGE SCALE GENOMIC DNA]</scope>
    <source>
        <strain evidence="2">2Y89</strain>
    </source>
</reference>
<accession>A0ABS7Y3X8</accession>
<organism evidence="1 2">
    <name type="scientific">Winogradskyella vincentii</name>
    <dbReference type="NCBI Taxonomy" id="2877122"/>
    <lineage>
        <taxon>Bacteria</taxon>
        <taxon>Pseudomonadati</taxon>
        <taxon>Bacteroidota</taxon>
        <taxon>Flavobacteriia</taxon>
        <taxon>Flavobacteriales</taxon>
        <taxon>Flavobacteriaceae</taxon>
        <taxon>Winogradskyella</taxon>
    </lineage>
</organism>
<evidence type="ECO:0000313" key="2">
    <source>
        <dbReference type="Proteomes" id="UP001198402"/>
    </source>
</evidence>
<comment type="caution">
    <text evidence="1">The sequence shown here is derived from an EMBL/GenBank/DDBJ whole genome shotgun (WGS) entry which is preliminary data.</text>
</comment>
<evidence type="ECO:0000313" key="1">
    <source>
        <dbReference type="EMBL" id="MCA0154311.1"/>
    </source>
</evidence>
<dbReference type="RefSeq" id="WP_224479260.1">
    <property type="nucleotide sequence ID" value="NZ_JAIUJS010000010.1"/>
</dbReference>
<proteinExistence type="predicted"/>
<gene>
    <name evidence="1" type="ORF">LBV24_13865</name>
</gene>
<protein>
    <submittedName>
        <fullName evidence="1">Uncharacterized protein</fullName>
    </submittedName>
</protein>
<dbReference type="Proteomes" id="UP001198402">
    <property type="component" value="Unassembled WGS sequence"/>
</dbReference>
<keyword evidence="2" id="KW-1185">Reference proteome</keyword>
<name>A0ABS7Y3X8_9FLAO</name>
<sequence length="264" mass="29878">MKKTTNTILLLLLTAFMYGQNSTLLKNINYRANELKHSLNKSGDTLLLEGERTIFSVSFFNNKFEKRISIRNNKASIPLKDIPLGRFTTEVKLSDKLIILTLLRHEPILASTKINTNTINDATTAKVLETTKESNTTLSSNSGSKSYESFDGLAVANGKIIEVEPKKAPIVTGYWIICKIQNGNSGRTINRIGDKKVVDKMIAQNKLDMKTRLGKFNALTIWEVYDTSKFMRFKRINPEYANAESAESFNTIPYYDTERDSMIE</sequence>
<dbReference type="EMBL" id="JAIUJS010000010">
    <property type="protein sequence ID" value="MCA0154311.1"/>
    <property type="molecule type" value="Genomic_DNA"/>
</dbReference>